<dbReference type="RefSeq" id="WP_169771469.1">
    <property type="nucleotide sequence ID" value="NZ_JABCUR010000001.1"/>
</dbReference>
<reference evidence="2 3" key="1">
    <citation type="submission" date="2020-04" db="EMBL/GenBank/DDBJ databases">
        <title>Antimicrobial susceptibility and clonality of vaginal-derived multi-drug resistant Mobiluncus isolates in China.</title>
        <authorList>
            <person name="Zhang X."/>
        </authorList>
    </citation>
    <scope>NUCLEOTIDE SEQUENCE [LARGE SCALE GENOMIC DNA]</scope>
    <source>
        <strain evidence="2 3">13</strain>
    </source>
</reference>
<dbReference type="InterPro" id="IPR000605">
    <property type="entry name" value="Helicase_SF3_ssDNA/RNA_vir"/>
</dbReference>
<sequence>MMEATRDWMLTIPASKFNKKEVENRLKKYQYIGQLEKGKTDTEYLHWQVFVHGTKTGSAILFNTLRNKFDGQVHLEPRCGTILDCINYVTKLDTAVAKKEDDYEYVADHPELNPIRIRQDGLDNWDDLRKNAKKRSRISNEEIYQEIISGKTAGQIINDYPELGMQFAKIKALERGIKEEQFRGLQTEDRENIEVNYLWGPPGAGKSWHVLNEAGYERRDIYRKNGYQHVWDNYQGQSVLILEDFTGQIGIEELLQVTDIYATELDARYSNHYAGWEVVWIISNLRLDDLLKKYPKELRPALVSRITNVFLMEDRKMINQNDLWAGQLRETREKPWLKTNTIPNTTDLVK</sequence>
<name>A0A7Y0TZR8_9ACTO</name>
<evidence type="ECO:0000313" key="3">
    <source>
        <dbReference type="Proteomes" id="UP000578252"/>
    </source>
</evidence>
<feature type="domain" description="Helicase superfamily 3 single-stranded DNA/RNA virus" evidence="1">
    <location>
        <begin position="197"/>
        <end position="249"/>
    </location>
</feature>
<protein>
    <recommendedName>
        <fullName evidence="1">Helicase superfamily 3 single-stranded DNA/RNA virus domain-containing protein</fullName>
    </recommendedName>
</protein>
<dbReference type="GO" id="GO:0003723">
    <property type="term" value="F:RNA binding"/>
    <property type="evidence" value="ECO:0007669"/>
    <property type="project" value="InterPro"/>
</dbReference>
<evidence type="ECO:0000313" key="2">
    <source>
        <dbReference type="EMBL" id="NMW64298.1"/>
    </source>
</evidence>
<dbReference type="EMBL" id="JABCUR010000001">
    <property type="protein sequence ID" value="NMW64298.1"/>
    <property type="molecule type" value="Genomic_DNA"/>
</dbReference>
<dbReference type="Pfam" id="PF00910">
    <property type="entry name" value="RNA_helicase"/>
    <property type="match status" value="1"/>
</dbReference>
<dbReference type="AlphaFoldDB" id="A0A7Y0TZR8"/>
<dbReference type="Gene3D" id="3.40.1310.20">
    <property type="match status" value="1"/>
</dbReference>
<comment type="caution">
    <text evidence="2">The sequence shown here is derived from an EMBL/GenBank/DDBJ whole genome shotgun (WGS) entry which is preliminary data.</text>
</comment>
<accession>A0A7Y0TZR8</accession>
<organism evidence="2 3">
    <name type="scientific">Mobiluncus mulieris</name>
    <dbReference type="NCBI Taxonomy" id="2052"/>
    <lineage>
        <taxon>Bacteria</taxon>
        <taxon>Bacillati</taxon>
        <taxon>Actinomycetota</taxon>
        <taxon>Actinomycetes</taxon>
        <taxon>Actinomycetales</taxon>
        <taxon>Actinomycetaceae</taxon>
        <taxon>Mobiluncus</taxon>
    </lineage>
</organism>
<gene>
    <name evidence="2" type="ORF">HHJ78_01800</name>
</gene>
<evidence type="ECO:0000259" key="1">
    <source>
        <dbReference type="Pfam" id="PF00910"/>
    </source>
</evidence>
<proteinExistence type="predicted"/>
<dbReference type="Proteomes" id="UP000578252">
    <property type="component" value="Unassembled WGS sequence"/>
</dbReference>
<dbReference type="GO" id="GO:0003724">
    <property type="term" value="F:RNA helicase activity"/>
    <property type="evidence" value="ECO:0007669"/>
    <property type="project" value="InterPro"/>
</dbReference>